<proteinExistence type="predicted"/>
<sequence>MKWIRVSFLGIDLISMMHKKLGNGFEYLLLEGIVEGEQRKKEVFTRNLLQLRMPRSGIESEQWDHLLDSLEGVMLSPSEDRWWSLALGFKWVGGNFKLSARRWTSDGVAVRMKRVELE</sequence>
<evidence type="ECO:0000313" key="1">
    <source>
        <dbReference type="EMBL" id="GJS59159.1"/>
    </source>
</evidence>
<protein>
    <submittedName>
        <fullName evidence="1">Uncharacterized protein</fullName>
    </submittedName>
</protein>
<evidence type="ECO:0000313" key="2">
    <source>
        <dbReference type="Proteomes" id="UP001151760"/>
    </source>
</evidence>
<dbReference type="Proteomes" id="UP001151760">
    <property type="component" value="Unassembled WGS sequence"/>
</dbReference>
<organism evidence="1 2">
    <name type="scientific">Tanacetum coccineum</name>
    <dbReference type="NCBI Taxonomy" id="301880"/>
    <lineage>
        <taxon>Eukaryota</taxon>
        <taxon>Viridiplantae</taxon>
        <taxon>Streptophyta</taxon>
        <taxon>Embryophyta</taxon>
        <taxon>Tracheophyta</taxon>
        <taxon>Spermatophyta</taxon>
        <taxon>Magnoliopsida</taxon>
        <taxon>eudicotyledons</taxon>
        <taxon>Gunneridae</taxon>
        <taxon>Pentapetalae</taxon>
        <taxon>asterids</taxon>
        <taxon>campanulids</taxon>
        <taxon>Asterales</taxon>
        <taxon>Asteraceae</taxon>
        <taxon>Asteroideae</taxon>
        <taxon>Anthemideae</taxon>
        <taxon>Anthemidinae</taxon>
        <taxon>Tanacetum</taxon>
    </lineage>
</organism>
<name>A0ABQ4X1U3_9ASTR</name>
<reference evidence="1" key="1">
    <citation type="journal article" date="2022" name="Int. J. Mol. Sci.">
        <title>Draft Genome of Tanacetum Coccineum: Genomic Comparison of Closely Related Tanacetum-Family Plants.</title>
        <authorList>
            <person name="Yamashiro T."/>
            <person name="Shiraishi A."/>
            <person name="Nakayama K."/>
            <person name="Satake H."/>
        </authorList>
    </citation>
    <scope>NUCLEOTIDE SEQUENCE</scope>
</reference>
<comment type="caution">
    <text evidence="1">The sequence shown here is derived from an EMBL/GenBank/DDBJ whole genome shotgun (WGS) entry which is preliminary data.</text>
</comment>
<accession>A0ABQ4X1U3</accession>
<dbReference type="EMBL" id="BQNB010009130">
    <property type="protein sequence ID" value="GJS59159.1"/>
    <property type="molecule type" value="Genomic_DNA"/>
</dbReference>
<reference evidence="1" key="2">
    <citation type="submission" date="2022-01" db="EMBL/GenBank/DDBJ databases">
        <authorList>
            <person name="Yamashiro T."/>
            <person name="Shiraishi A."/>
            <person name="Satake H."/>
            <person name="Nakayama K."/>
        </authorList>
    </citation>
    <scope>NUCLEOTIDE SEQUENCE</scope>
</reference>
<gene>
    <name evidence="1" type="ORF">Tco_0653943</name>
</gene>
<keyword evidence="2" id="KW-1185">Reference proteome</keyword>